<accession>A0A0V0R046</accession>
<dbReference type="OrthoDB" id="311200at2759"/>
<dbReference type="PROSITE" id="PS51257">
    <property type="entry name" value="PROKAR_LIPOPROTEIN"/>
    <property type="match status" value="1"/>
</dbReference>
<protein>
    <recommendedName>
        <fullName evidence="1">ceramidase</fullName>
        <ecNumber evidence="1">3.5.1.23</ecNumber>
    </recommendedName>
</protein>
<evidence type="ECO:0000313" key="3">
    <source>
        <dbReference type="Proteomes" id="UP000054937"/>
    </source>
</evidence>
<name>A0A0V0R046_PSEPJ</name>
<dbReference type="Proteomes" id="UP000054937">
    <property type="component" value="Unassembled WGS sequence"/>
</dbReference>
<comment type="caution">
    <text evidence="2">The sequence shown here is derived from an EMBL/GenBank/DDBJ whole genome shotgun (WGS) entry which is preliminary data.</text>
</comment>
<dbReference type="EMBL" id="LDAU01000078">
    <property type="protein sequence ID" value="KRX07906.1"/>
    <property type="molecule type" value="Genomic_DNA"/>
</dbReference>
<dbReference type="InParanoid" id="A0A0V0R046"/>
<gene>
    <name evidence="2" type="ORF">PPERSA_10294</name>
</gene>
<evidence type="ECO:0000256" key="1">
    <source>
        <dbReference type="ARBA" id="ARBA00011891"/>
    </source>
</evidence>
<reference evidence="2 3" key="1">
    <citation type="journal article" date="2015" name="Sci. Rep.">
        <title>Genome of the facultative scuticociliatosis pathogen Pseudocohnilembus persalinus provides insight into its virulence through horizontal gene transfer.</title>
        <authorList>
            <person name="Xiong J."/>
            <person name="Wang G."/>
            <person name="Cheng J."/>
            <person name="Tian M."/>
            <person name="Pan X."/>
            <person name="Warren A."/>
            <person name="Jiang C."/>
            <person name="Yuan D."/>
            <person name="Miao W."/>
        </authorList>
    </citation>
    <scope>NUCLEOTIDE SEQUENCE [LARGE SCALE GENOMIC DNA]</scope>
    <source>
        <strain evidence="2">36N120E</strain>
    </source>
</reference>
<evidence type="ECO:0000313" key="2">
    <source>
        <dbReference type="EMBL" id="KRX07906.1"/>
    </source>
</evidence>
<dbReference type="GO" id="GO:0017040">
    <property type="term" value="F:N-acylsphingosine amidohydrolase activity"/>
    <property type="evidence" value="ECO:0007669"/>
    <property type="project" value="UniProtKB-EC"/>
</dbReference>
<dbReference type="EC" id="3.5.1.23" evidence="1"/>
<keyword evidence="3" id="KW-1185">Reference proteome</keyword>
<sequence>MLDVLKNANNYQEAVLQLQTQPIIASCYYIVIGNKDLEGVIIERDRKEPYKNYYLNEETWYLVATNYDQDKNDKDGRRDYAVNQIQNIGQDQMDIQKLYQDVLKQYPDFHYMTISTSLMNPQNNYFEQFVFI</sequence>
<dbReference type="AlphaFoldDB" id="A0A0V0R046"/>
<dbReference type="PANTHER" id="PTHR28583">
    <property type="entry name" value="ACID AMIDASE"/>
    <property type="match status" value="1"/>
</dbReference>
<proteinExistence type="predicted"/>
<dbReference type="PANTHER" id="PTHR28583:SF1">
    <property type="entry name" value="ACID CERAMIDASE"/>
    <property type="match status" value="1"/>
</dbReference>
<organism evidence="2 3">
    <name type="scientific">Pseudocohnilembus persalinus</name>
    <name type="common">Ciliate</name>
    <dbReference type="NCBI Taxonomy" id="266149"/>
    <lineage>
        <taxon>Eukaryota</taxon>
        <taxon>Sar</taxon>
        <taxon>Alveolata</taxon>
        <taxon>Ciliophora</taxon>
        <taxon>Intramacronucleata</taxon>
        <taxon>Oligohymenophorea</taxon>
        <taxon>Scuticociliatia</taxon>
        <taxon>Philasterida</taxon>
        <taxon>Pseudocohnilembidae</taxon>
        <taxon>Pseudocohnilembus</taxon>
    </lineage>
</organism>